<dbReference type="GO" id="GO:0006260">
    <property type="term" value="P:DNA replication"/>
    <property type="evidence" value="ECO:0007669"/>
    <property type="project" value="TreeGrafter"/>
</dbReference>
<dbReference type="GeneID" id="5230818"/>
<dbReference type="InterPro" id="IPR037321">
    <property type="entry name" value="KIN17-like"/>
</dbReference>
<dbReference type="HOGENOM" id="CLU_030065_2_0_1"/>
<dbReference type="eggNOG" id="KOG2837">
    <property type="taxonomic scope" value="Eukaryota"/>
</dbReference>
<gene>
    <name evidence="2" type="ORF">LELG_05103</name>
</gene>
<dbReference type="InParanoid" id="A5E664"/>
<dbReference type="GO" id="GO:0006974">
    <property type="term" value="P:DNA damage response"/>
    <property type="evidence" value="ECO:0007669"/>
    <property type="project" value="TreeGrafter"/>
</dbReference>
<dbReference type="InterPro" id="IPR056767">
    <property type="entry name" value="C2H2-Znf_KIN17"/>
</dbReference>
<dbReference type="AlphaFoldDB" id="A5E664"/>
<dbReference type="SMART" id="SM01253">
    <property type="entry name" value="Kin17_mid"/>
    <property type="match status" value="1"/>
</dbReference>
<reference evidence="2 3" key="1">
    <citation type="journal article" date="2009" name="Nature">
        <title>Evolution of pathogenicity and sexual reproduction in eight Candida genomes.</title>
        <authorList>
            <person name="Butler G."/>
            <person name="Rasmussen M.D."/>
            <person name="Lin M.F."/>
            <person name="Santos M.A."/>
            <person name="Sakthikumar S."/>
            <person name="Munro C.A."/>
            <person name="Rheinbay E."/>
            <person name="Grabherr M."/>
            <person name="Forche A."/>
            <person name="Reedy J.L."/>
            <person name="Agrafioti I."/>
            <person name="Arnaud M.B."/>
            <person name="Bates S."/>
            <person name="Brown A.J."/>
            <person name="Brunke S."/>
            <person name="Costanzo M.C."/>
            <person name="Fitzpatrick D.A."/>
            <person name="de Groot P.W."/>
            <person name="Harris D."/>
            <person name="Hoyer L.L."/>
            <person name="Hube B."/>
            <person name="Klis F.M."/>
            <person name="Kodira C."/>
            <person name="Lennard N."/>
            <person name="Logue M.E."/>
            <person name="Martin R."/>
            <person name="Neiman A.M."/>
            <person name="Nikolaou E."/>
            <person name="Quail M.A."/>
            <person name="Quinn J."/>
            <person name="Santos M.C."/>
            <person name="Schmitzberger F.F."/>
            <person name="Sherlock G."/>
            <person name="Shah P."/>
            <person name="Silverstein K.A."/>
            <person name="Skrzypek M.S."/>
            <person name="Soll D."/>
            <person name="Staggs R."/>
            <person name="Stansfield I."/>
            <person name="Stumpf M.P."/>
            <person name="Sudbery P.E."/>
            <person name="Srikantha T."/>
            <person name="Zeng Q."/>
            <person name="Berman J."/>
            <person name="Berriman M."/>
            <person name="Heitman J."/>
            <person name="Gow N.A."/>
            <person name="Lorenz M.C."/>
            <person name="Birren B.W."/>
            <person name="Kellis M."/>
            <person name="Cuomo C.A."/>
        </authorList>
    </citation>
    <scope>NUCLEOTIDE SEQUENCE [LARGE SCALE GENOMIC DNA]</scope>
    <source>
        <strain evidence="3">ATCC 11503 / BCRC 21390 / CBS 2605 / JCM 1781 / NBRC 1676 / NRRL YB-4239</strain>
    </source>
</reference>
<feature type="domain" description="C2H2-type" evidence="1">
    <location>
        <begin position="28"/>
        <end position="50"/>
    </location>
</feature>
<dbReference type="STRING" id="379508.A5E664"/>
<dbReference type="KEGG" id="lel:PVL30_005240"/>
<dbReference type="PANTHER" id="PTHR12805">
    <property type="entry name" value="KIN17 KIN, ANTIGENIC DETERMINANT OF RECA PROTEIN HOMOLOG"/>
    <property type="match status" value="1"/>
</dbReference>
<dbReference type="GO" id="GO:0005634">
    <property type="term" value="C:nucleus"/>
    <property type="evidence" value="ECO:0007669"/>
    <property type="project" value="TreeGrafter"/>
</dbReference>
<dbReference type="Proteomes" id="UP000001996">
    <property type="component" value="Unassembled WGS sequence"/>
</dbReference>
<sequence>MGKAEIGTAKYEAKRLKASGLQKLKFYCQICTKQCRDANGYKNHLTSRSHLGRISNMEKLGETKNVMAQYSQDFQRDFINLLRVNHGTKPINANKFYQEYIRQRDHIHMNITKWKTLTSFVRHLGKNGILRVTNTAVVNEQGEAGDNKDTDHDDEEGFNLEINLIDGKNFLEKKRDVDTDANDVDSEIAERLLRKQIERGKREEKIRKELETKNDHFIGRKPEDEAKVIELPTVLTGPIKIGIKKKSLPRTRNVFDDDDAE</sequence>
<protein>
    <recommendedName>
        <fullName evidence="1">C2H2-type domain-containing protein</fullName>
    </recommendedName>
</protein>
<dbReference type="Pfam" id="PF10357">
    <property type="entry name" value="WH_KIN17"/>
    <property type="match status" value="1"/>
</dbReference>
<dbReference type="InterPro" id="IPR036236">
    <property type="entry name" value="Znf_C2H2_sf"/>
</dbReference>
<dbReference type="VEuPathDB" id="FungiDB:LELG_05103"/>
<dbReference type="FunCoup" id="A5E664">
    <property type="interactions" value="314"/>
</dbReference>
<organism evidence="2 3">
    <name type="scientific">Lodderomyces elongisporus (strain ATCC 11503 / CBS 2605 / JCM 1781 / NBRC 1676 / NRRL YB-4239)</name>
    <name type="common">Yeast</name>
    <name type="synonym">Saccharomyces elongisporus</name>
    <dbReference type="NCBI Taxonomy" id="379508"/>
    <lineage>
        <taxon>Eukaryota</taxon>
        <taxon>Fungi</taxon>
        <taxon>Dikarya</taxon>
        <taxon>Ascomycota</taxon>
        <taxon>Saccharomycotina</taxon>
        <taxon>Pichiomycetes</taxon>
        <taxon>Debaryomycetaceae</taxon>
        <taxon>Candida/Lodderomyces clade</taxon>
        <taxon>Lodderomyces</taxon>
    </lineage>
</organism>
<evidence type="ECO:0000313" key="3">
    <source>
        <dbReference type="Proteomes" id="UP000001996"/>
    </source>
</evidence>
<dbReference type="OMA" id="KPINANK"/>
<dbReference type="SUPFAM" id="SSF57667">
    <property type="entry name" value="beta-beta-alpha zinc fingers"/>
    <property type="match status" value="1"/>
</dbReference>
<name>A5E664_LODEL</name>
<evidence type="ECO:0000259" key="1">
    <source>
        <dbReference type="PROSITE" id="PS00028"/>
    </source>
</evidence>
<dbReference type="InterPro" id="IPR038254">
    <property type="entry name" value="KIN17_WH-like_sf"/>
</dbReference>
<dbReference type="PANTHER" id="PTHR12805:SF0">
    <property type="entry name" value="DNA_RNA-BINDING PROTEIN KIN17"/>
    <property type="match status" value="1"/>
</dbReference>
<dbReference type="InterPro" id="IPR019447">
    <property type="entry name" value="DNA/RNA-bd_Kin17_WH-like_dom"/>
</dbReference>
<keyword evidence="3" id="KW-1185">Reference proteome</keyword>
<evidence type="ECO:0000313" key="2">
    <source>
        <dbReference type="EMBL" id="EDK46922.1"/>
    </source>
</evidence>
<dbReference type="PROSITE" id="PS00028">
    <property type="entry name" value="ZINC_FINGER_C2H2_1"/>
    <property type="match status" value="1"/>
</dbReference>
<dbReference type="Gene3D" id="1.10.10.2030">
    <property type="entry name" value="DNA/RNA-binding protein Kin17, conserved domain"/>
    <property type="match status" value="1"/>
</dbReference>
<dbReference type="GO" id="GO:0003690">
    <property type="term" value="F:double-stranded DNA binding"/>
    <property type="evidence" value="ECO:0007669"/>
    <property type="project" value="TreeGrafter"/>
</dbReference>
<dbReference type="Pfam" id="PF25095">
    <property type="entry name" value="C2H2-zf_KIN17"/>
    <property type="match status" value="1"/>
</dbReference>
<dbReference type="InterPro" id="IPR013087">
    <property type="entry name" value="Znf_C2H2_type"/>
</dbReference>
<dbReference type="OrthoDB" id="10266249at2759"/>
<accession>A5E664</accession>
<dbReference type="EMBL" id="CH981531">
    <property type="protein sequence ID" value="EDK46922.1"/>
    <property type="molecule type" value="Genomic_DNA"/>
</dbReference>
<proteinExistence type="predicted"/>